<sequence>MNTTDRHWMALDHLINYMRGTLTKPLILRPNQGQDVNWGGKGSRSQHGYIGLLWGAPVMWNSKQQTCIASSTCQAEYMAMPYASKACLWIGQGLIGIAGHFTPTLLLDNKAAIQIAGDSGSRKNSRHIKREFHLVNELLTTNQIKIQWISTEQQKADIMTKALGKNKVQRFYNGILE</sequence>
<evidence type="ECO:0000313" key="1">
    <source>
        <dbReference type="EMBL" id="MBW0493528.1"/>
    </source>
</evidence>
<dbReference type="CDD" id="cd09272">
    <property type="entry name" value="RNase_HI_RT_Ty1"/>
    <property type="match status" value="1"/>
</dbReference>
<gene>
    <name evidence="1" type="ORF">O181_033243</name>
</gene>
<organism evidence="1 2">
    <name type="scientific">Austropuccinia psidii MF-1</name>
    <dbReference type="NCBI Taxonomy" id="1389203"/>
    <lineage>
        <taxon>Eukaryota</taxon>
        <taxon>Fungi</taxon>
        <taxon>Dikarya</taxon>
        <taxon>Basidiomycota</taxon>
        <taxon>Pucciniomycotina</taxon>
        <taxon>Pucciniomycetes</taxon>
        <taxon>Pucciniales</taxon>
        <taxon>Sphaerophragmiaceae</taxon>
        <taxon>Austropuccinia</taxon>
    </lineage>
</organism>
<accession>A0A9Q3D380</accession>
<keyword evidence="2" id="KW-1185">Reference proteome</keyword>
<proteinExistence type="predicted"/>
<name>A0A9Q3D380_9BASI</name>
<reference evidence="1" key="1">
    <citation type="submission" date="2021-03" db="EMBL/GenBank/DDBJ databases">
        <title>Draft genome sequence of rust myrtle Austropuccinia psidii MF-1, a brazilian biotype.</title>
        <authorList>
            <person name="Quecine M.C."/>
            <person name="Pachon D.M.R."/>
            <person name="Bonatelli M.L."/>
            <person name="Correr F.H."/>
            <person name="Franceschini L.M."/>
            <person name="Leite T.F."/>
            <person name="Margarido G.R.A."/>
            <person name="Almeida C.A."/>
            <person name="Ferrarezi J.A."/>
            <person name="Labate C.A."/>
        </authorList>
    </citation>
    <scope>NUCLEOTIDE SEQUENCE</scope>
    <source>
        <strain evidence="1">MF-1</strain>
    </source>
</reference>
<comment type="caution">
    <text evidence="1">The sequence shown here is derived from an EMBL/GenBank/DDBJ whole genome shotgun (WGS) entry which is preliminary data.</text>
</comment>
<dbReference type="AlphaFoldDB" id="A0A9Q3D380"/>
<evidence type="ECO:0000313" key="2">
    <source>
        <dbReference type="Proteomes" id="UP000765509"/>
    </source>
</evidence>
<dbReference type="Proteomes" id="UP000765509">
    <property type="component" value="Unassembled WGS sequence"/>
</dbReference>
<dbReference type="OrthoDB" id="3255262at2759"/>
<dbReference type="PANTHER" id="PTHR11439:SF467">
    <property type="entry name" value="INTEGRASE CATALYTIC DOMAIN-CONTAINING PROTEIN"/>
    <property type="match status" value="1"/>
</dbReference>
<protein>
    <submittedName>
        <fullName evidence="1">Uncharacterized protein</fullName>
    </submittedName>
</protein>
<dbReference type="EMBL" id="AVOT02012108">
    <property type="protein sequence ID" value="MBW0493528.1"/>
    <property type="molecule type" value="Genomic_DNA"/>
</dbReference>
<dbReference type="PANTHER" id="PTHR11439">
    <property type="entry name" value="GAG-POL-RELATED RETROTRANSPOSON"/>
    <property type="match status" value="1"/>
</dbReference>